<dbReference type="KEGG" id="sbj:CF168_03300"/>
<keyword evidence="1" id="KW-0175">Coiled coil</keyword>
<evidence type="ECO:0000256" key="1">
    <source>
        <dbReference type="SAM" id="Coils"/>
    </source>
</evidence>
<gene>
    <name evidence="3" type="ORF">CF168_03300</name>
</gene>
<name>A0A220UII0_9GAMM</name>
<organism evidence="3 4">
    <name type="scientific">Shewanella bicestrii</name>
    <dbReference type="NCBI Taxonomy" id="2018305"/>
    <lineage>
        <taxon>Bacteria</taxon>
        <taxon>Pseudomonadati</taxon>
        <taxon>Pseudomonadota</taxon>
        <taxon>Gammaproteobacteria</taxon>
        <taxon>Alteromonadales</taxon>
        <taxon>Shewanellaceae</taxon>
        <taxon>Shewanella</taxon>
    </lineage>
</organism>
<evidence type="ECO:0000259" key="2">
    <source>
        <dbReference type="Pfam" id="PF02463"/>
    </source>
</evidence>
<keyword evidence="4" id="KW-1185">Reference proteome</keyword>
<dbReference type="InterPro" id="IPR003395">
    <property type="entry name" value="RecF/RecN/SMC_N"/>
</dbReference>
<accession>A0A220UII0</accession>
<sequence length="713" mass="81849">MTLNKTISSIELQNFKGYRYNQGQTNNRFDFDNADLILITGKNGVGKTSLLEALDWTMNQDGIPKKYLNQDEKTGLVVVNGNKFDIGEKNHVGDFLKTVSTFFFQEHIKELACNEVIQLLEPDNKPAHEMKASLKSLQIELEKLQQKLQQSKYRKDYEAERKKFAGIITEKTESLNNDNPIKALLKSSTLTINNGNLQSKWDSQIRNLSKGLSELTSNNKVIGESIPEYLAHIEKCLRDVELKIMADKPEQDKNLEFDPAFFDILEQLPVELEVKWLDGRKGNNLSPSSLDLLIVDVDENKYLPEIKKLLPEQEELRKEYQKVSDVIRKLIDSDSLENWLNSFHENIEQWLSAFDNDAESVSLAKIIEDLTYNLDKLKVISQKKLKELYQQRIKIEDQGKRISTEIQRLNLYSTAADQFNRFNFELKEKFQEKTLTVGEALSYAKNKLAKLPKAQFENNDIYSLKILIGTFRDWSSIEYDKQVDEKNISQPESIENAETLLSSAIKICKQESGINSQLLNLMSEIPAVELQSLTENMNSLLNRFHFPKGFLPIKLSNTGTDKKPTWTFETQNKVKFSDLSTGQKTQLAICWTINLNLALADTLNHQVIGFDDFTTSLDMNQLIPAAVLLRKMAYANDRDKWKRQVIVTSHHEDLTNRLLDFLLPPQGRSMRVIQFEDWSPEAGPSFNCFKVEMGEQTSSISRAESAINRLFSN</sequence>
<evidence type="ECO:0000313" key="4">
    <source>
        <dbReference type="Proteomes" id="UP000198367"/>
    </source>
</evidence>
<dbReference type="InterPro" id="IPR027417">
    <property type="entry name" value="P-loop_NTPase"/>
</dbReference>
<dbReference type="PANTHER" id="PTHR32114">
    <property type="entry name" value="ABC TRANSPORTER ABCH.3"/>
    <property type="match status" value="1"/>
</dbReference>
<dbReference type="AlphaFoldDB" id="A0A220UII0"/>
<feature type="coiled-coil region" evidence="1">
    <location>
        <begin position="127"/>
        <end position="154"/>
    </location>
</feature>
<dbReference type="SUPFAM" id="SSF52540">
    <property type="entry name" value="P-loop containing nucleoside triphosphate hydrolases"/>
    <property type="match status" value="1"/>
</dbReference>
<protein>
    <submittedName>
        <fullName evidence="3">Recombinase RecF</fullName>
    </submittedName>
</protein>
<dbReference type="RefSeq" id="WP_089066967.1">
    <property type="nucleotide sequence ID" value="NZ_CP022358.1"/>
</dbReference>
<dbReference type="Pfam" id="PF02463">
    <property type="entry name" value="SMC_N"/>
    <property type="match status" value="1"/>
</dbReference>
<feature type="domain" description="RecF/RecN/SMC N-terminal" evidence="2">
    <location>
        <begin position="7"/>
        <end position="656"/>
    </location>
</feature>
<proteinExistence type="predicted"/>
<evidence type="ECO:0000313" key="3">
    <source>
        <dbReference type="EMBL" id="ASK67967.1"/>
    </source>
</evidence>
<dbReference type="PANTHER" id="PTHR32114:SF2">
    <property type="entry name" value="ABC TRANSPORTER ABCH.3"/>
    <property type="match status" value="1"/>
</dbReference>
<reference evidence="3 4" key="1">
    <citation type="submission" date="2017-07" db="EMBL/GenBank/DDBJ databases">
        <title>Phenotypical and genomic characterization of a clinical isolate of Shewanella bicestrii sp. nov. producing an extended-spectrum beta-lactamase and a new oxacillinase variant.</title>
        <authorList>
            <person name="Jousset A.B."/>
            <person name="Bonnin R.A."/>
            <person name="Girlich D."/>
            <person name="Dabos L."/>
            <person name="Potron A."/>
            <person name="Dortet L."/>
            <person name="Glaser P."/>
            <person name="Naas T."/>
        </authorList>
    </citation>
    <scope>NUCLEOTIDE SEQUENCE [LARGE SCALE GENOMIC DNA]</scope>
    <source>
        <strain evidence="3 4">JAB-1</strain>
    </source>
</reference>
<dbReference type="Gene3D" id="3.40.50.300">
    <property type="entry name" value="P-loop containing nucleotide triphosphate hydrolases"/>
    <property type="match status" value="2"/>
</dbReference>
<dbReference type="EMBL" id="CP022358">
    <property type="protein sequence ID" value="ASK67967.1"/>
    <property type="molecule type" value="Genomic_DNA"/>
</dbReference>
<dbReference type="Proteomes" id="UP000198367">
    <property type="component" value="Chromosome"/>
</dbReference>